<keyword evidence="2" id="KW-0815">Transposition</keyword>
<dbReference type="NCBIfam" id="NF033581">
    <property type="entry name" value="transpos_IS5_4"/>
    <property type="match status" value="1"/>
</dbReference>
<dbReference type="EMBL" id="FJ976889">
    <property type="protein sequence ID" value="ADC94096.1"/>
    <property type="molecule type" value="Genomic_DNA"/>
</dbReference>
<dbReference type="AlphaFoldDB" id="D4HT63"/>
<dbReference type="Pfam" id="PF01609">
    <property type="entry name" value="DDE_Tnp_1"/>
    <property type="match status" value="1"/>
</dbReference>
<evidence type="ECO:0000256" key="1">
    <source>
        <dbReference type="ARBA" id="ARBA00010075"/>
    </source>
</evidence>
<reference evidence="7" key="1">
    <citation type="submission" date="2009-04" db="EMBL/GenBank/DDBJ databases">
        <authorList>
            <person name="Cai C."/>
            <person name="Zhu Y."/>
            <person name="Zhong Y."/>
            <person name="Xin X."/>
            <person name="Jiang X.-G."/>
            <person name="He P."/>
            <person name="Qin J.-H."/>
            <person name="Zhao G.-P."/>
            <person name="Guo X.-K."/>
        </authorList>
    </citation>
    <scope>NUCLEOTIDE SEQUENCE</scope>
    <source>
        <strain evidence="7">C401</strain>
    </source>
</reference>
<evidence type="ECO:0000256" key="4">
    <source>
        <dbReference type="ARBA" id="ARBA00023172"/>
    </source>
</evidence>
<evidence type="ECO:0000256" key="5">
    <source>
        <dbReference type="SAM" id="MobiDB-lite"/>
    </source>
</evidence>
<keyword evidence="3" id="KW-0238">DNA-binding</keyword>
<keyword evidence="4" id="KW-0233">DNA recombination</keyword>
<evidence type="ECO:0000259" key="6">
    <source>
        <dbReference type="Pfam" id="PF01609"/>
    </source>
</evidence>
<dbReference type="GO" id="GO:0003677">
    <property type="term" value="F:DNA binding"/>
    <property type="evidence" value="ECO:0007669"/>
    <property type="project" value="UniProtKB-KW"/>
</dbReference>
<organism evidence="7">
    <name type="scientific">Leptospira interrogans serovar Hebdomadis</name>
    <dbReference type="NCBI Taxonomy" id="211881"/>
    <lineage>
        <taxon>Bacteria</taxon>
        <taxon>Pseudomonadati</taxon>
        <taxon>Spirochaetota</taxon>
        <taxon>Spirochaetia</taxon>
        <taxon>Leptospirales</taxon>
        <taxon>Leptospiraceae</taxon>
        <taxon>Leptospira</taxon>
    </lineage>
</organism>
<dbReference type="GO" id="GO:0006313">
    <property type="term" value="P:DNA transposition"/>
    <property type="evidence" value="ECO:0007669"/>
    <property type="project" value="InterPro"/>
</dbReference>
<dbReference type="GO" id="GO:0004803">
    <property type="term" value="F:transposase activity"/>
    <property type="evidence" value="ECO:0007669"/>
    <property type="project" value="InterPro"/>
</dbReference>
<dbReference type="PANTHER" id="PTHR35604">
    <property type="entry name" value="TRANSPOSASE INSH FOR INSERTION SEQUENCE ELEMENT IS5A-RELATED"/>
    <property type="match status" value="1"/>
</dbReference>
<dbReference type="RefSeq" id="WP_002108483.1">
    <property type="nucleotide sequence ID" value="NZ_CP186581.1"/>
</dbReference>
<dbReference type="PANTHER" id="PTHR35604:SF2">
    <property type="entry name" value="TRANSPOSASE INSH FOR INSERTION SEQUENCE ELEMENT IS5A-RELATED"/>
    <property type="match status" value="1"/>
</dbReference>
<protein>
    <submittedName>
        <fullName evidence="7">Transposase IS4 family protein</fullName>
    </submittedName>
</protein>
<dbReference type="InterPro" id="IPR047959">
    <property type="entry name" value="Transpos_IS5"/>
</dbReference>
<proteinExistence type="inferred from homology"/>
<reference evidence="7" key="2">
    <citation type="journal article" date="2010" name="BMC Microbiol.">
        <title>Development of O-antigen gene cluster-specific PCRs for rapid typing six epidemic serogroups of Leptospira in China.</title>
        <authorList>
            <person name="Cai C.S."/>
            <person name="Zhu Y.Z."/>
            <person name="Zhong Y."/>
            <person name="Xin X.F."/>
            <person name="Jiang X.G."/>
            <person name="Lou X.L."/>
            <person name="He P."/>
            <person name="Qin J.H."/>
            <person name="Zhao G.P."/>
            <person name="Wang S.Y."/>
            <person name="Guo X.K."/>
        </authorList>
    </citation>
    <scope>NUCLEOTIDE SEQUENCE</scope>
    <source>
        <strain evidence="7">C401</strain>
    </source>
</reference>
<name>D4HT63_LEPIR</name>
<feature type="region of interest" description="Disordered" evidence="5">
    <location>
        <begin position="29"/>
        <end position="61"/>
    </location>
</feature>
<evidence type="ECO:0000256" key="2">
    <source>
        <dbReference type="ARBA" id="ARBA00022578"/>
    </source>
</evidence>
<feature type="domain" description="Transposase IS4-like" evidence="6">
    <location>
        <begin position="15"/>
        <end position="203"/>
    </location>
</feature>
<accession>D4HT63</accession>
<comment type="similarity">
    <text evidence="1">Belongs to the transposase 11 family.</text>
</comment>
<evidence type="ECO:0000313" key="7">
    <source>
        <dbReference type="EMBL" id="ADC94096.1"/>
    </source>
</evidence>
<evidence type="ECO:0000256" key="3">
    <source>
        <dbReference type="ARBA" id="ARBA00023125"/>
    </source>
</evidence>
<dbReference type="InterPro" id="IPR002559">
    <property type="entry name" value="Transposase_11"/>
</dbReference>
<sequence>MVQSLSEDEGVKISTGTILDATIIEVPKQRNTKEENTQVKKGEIPSEWEKDPSKLSQKDTEARWTKKGNKSYYGYKNHISVDSISKFIHEYHVTSANVYDGVASIELLKNRKTLYADSAYRNCDTFMKKMKDKSMIEKICFKGYKNRPLTEKEKKINTRVSRVRSRVEHVFGNMKSYSGKIIMTIGIERAKFQIGLINLVFNFRRFAFLQS</sequence>